<sequence length="176" mass="20417">MAKFGLTHEFIVVYAEEDGEFDVVGGVKRSEITDKDSDYDPDKDEDYVGLEDDDYQSAAFDDLFVEAKRKLRLYRQEYLERFRENPKWSVNEMASDAQRRFAITVSKGTKYRAKAIALNMIHGSLGNNLYECFDAYILEAKSKPIIDLLEYVTRAVMRKMGGNMEMIKKWITSYAQ</sequence>
<protein>
    <submittedName>
        <fullName evidence="1">Uncharacterized protein</fullName>
    </submittedName>
</protein>
<comment type="caution">
    <text evidence="1">The sequence shown here is derived from an EMBL/GenBank/DDBJ whole genome shotgun (WGS) entry which is preliminary data.</text>
</comment>
<evidence type="ECO:0000313" key="2">
    <source>
        <dbReference type="Proteomes" id="UP000233551"/>
    </source>
</evidence>
<evidence type="ECO:0000313" key="1">
    <source>
        <dbReference type="EMBL" id="PKI79570.1"/>
    </source>
</evidence>
<accession>A0A2I0LFY6</accession>
<keyword evidence="2" id="KW-1185">Reference proteome</keyword>
<proteinExistence type="predicted"/>
<gene>
    <name evidence="1" type="ORF">CRG98_000045</name>
</gene>
<dbReference type="EMBL" id="PGOL01000001">
    <property type="protein sequence ID" value="PKI79570.1"/>
    <property type="molecule type" value="Genomic_DNA"/>
</dbReference>
<organism evidence="1 2">
    <name type="scientific">Punica granatum</name>
    <name type="common">Pomegranate</name>
    <dbReference type="NCBI Taxonomy" id="22663"/>
    <lineage>
        <taxon>Eukaryota</taxon>
        <taxon>Viridiplantae</taxon>
        <taxon>Streptophyta</taxon>
        <taxon>Embryophyta</taxon>
        <taxon>Tracheophyta</taxon>
        <taxon>Spermatophyta</taxon>
        <taxon>Magnoliopsida</taxon>
        <taxon>eudicotyledons</taxon>
        <taxon>Gunneridae</taxon>
        <taxon>Pentapetalae</taxon>
        <taxon>rosids</taxon>
        <taxon>malvids</taxon>
        <taxon>Myrtales</taxon>
        <taxon>Lythraceae</taxon>
        <taxon>Punica</taxon>
    </lineage>
</organism>
<dbReference type="Proteomes" id="UP000233551">
    <property type="component" value="Unassembled WGS sequence"/>
</dbReference>
<dbReference type="AlphaFoldDB" id="A0A2I0LFY6"/>
<reference evidence="1 2" key="1">
    <citation type="submission" date="2017-11" db="EMBL/GenBank/DDBJ databases">
        <title>De-novo sequencing of pomegranate (Punica granatum L.) genome.</title>
        <authorList>
            <person name="Akparov Z."/>
            <person name="Amiraslanov A."/>
            <person name="Hajiyeva S."/>
            <person name="Abbasov M."/>
            <person name="Kaur K."/>
            <person name="Hamwieh A."/>
            <person name="Solovyev V."/>
            <person name="Salamov A."/>
            <person name="Braich B."/>
            <person name="Kosarev P."/>
            <person name="Mahmoud A."/>
            <person name="Hajiyev E."/>
            <person name="Babayeva S."/>
            <person name="Izzatullayeva V."/>
            <person name="Mammadov A."/>
            <person name="Mammadov A."/>
            <person name="Sharifova S."/>
            <person name="Ojaghi J."/>
            <person name="Eynullazada K."/>
            <person name="Bayramov B."/>
            <person name="Abdulazimova A."/>
            <person name="Shahmuradov I."/>
        </authorList>
    </citation>
    <scope>NUCLEOTIDE SEQUENCE [LARGE SCALE GENOMIC DNA]</scope>
    <source>
        <strain evidence="2">cv. AG2017</strain>
        <tissue evidence="1">Leaf</tissue>
    </source>
</reference>
<name>A0A2I0LFY6_PUNGR</name>